<evidence type="ECO:0000256" key="3">
    <source>
        <dbReference type="ARBA" id="ARBA00022741"/>
    </source>
</evidence>
<dbReference type="InterPro" id="IPR003439">
    <property type="entry name" value="ABC_transporter-like_ATP-bd"/>
</dbReference>
<dbReference type="PANTHER" id="PTHR43820">
    <property type="entry name" value="HIGH-AFFINITY BRANCHED-CHAIN AMINO ACID TRANSPORT ATP-BINDING PROTEIN LIVF"/>
    <property type="match status" value="1"/>
</dbReference>
<evidence type="ECO:0000313" key="7">
    <source>
        <dbReference type="EMBL" id="SFK39890.1"/>
    </source>
</evidence>
<dbReference type="PROSITE" id="PS50893">
    <property type="entry name" value="ABC_TRANSPORTER_2"/>
    <property type="match status" value="1"/>
</dbReference>
<dbReference type="PANTHER" id="PTHR43820:SF2">
    <property type="entry name" value="ABC TRANSPORTER ATP-BINDING PROTEIN"/>
    <property type="match status" value="1"/>
</dbReference>
<dbReference type="InParanoid" id="A0A1I3Z7J3"/>
<dbReference type="EMBL" id="FOSW01000001">
    <property type="protein sequence ID" value="SFK39890.1"/>
    <property type="molecule type" value="Genomic_DNA"/>
</dbReference>
<keyword evidence="2" id="KW-0813">Transport</keyword>
<organism evidence="7 8">
    <name type="scientific">Geodermatophilus ruber</name>
    <dbReference type="NCBI Taxonomy" id="504800"/>
    <lineage>
        <taxon>Bacteria</taxon>
        <taxon>Bacillati</taxon>
        <taxon>Actinomycetota</taxon>
        <taxon>Actinomycetes</taxon>
        <taxon>Geodermatophilales</taxon>
        <taxon>Geodermatophilaceae</taxon>
        <taxon>Geodermatophilus</taxon>
    </lineage>
</organism>
<dbReference type="InterPro" id="IPR003593">
    <property type="entry name" value="AAA+_ATPase"/>
</dbReference>
<reference evidence="7 8" key="1">
    <citation type="submission" date="2016-10" db="EMBL/GenBank/DDBJ databases">
        <authorList>
            <person name="de Groot N.N."/>
        </authorList>
    </citation>
    <scope>NUCLEOTIDE SEQUENCE [LARGE SCALE GENOMIC DNA]</scope>
    <source>
        <strain evidence="7 8">DSM 45317</strain>
    </source>
</reference>
<dbReference type="InterPro" id="IPR027417">
    <property type="entry name" value="P-loop_NTPase"/>
</dbReference>
<evidence type="ECO:0000313" key="8">
    <source>
        <dbReference type="Proteomes" id="UP000199152"/>
    </source>
</evidence>
<proteinExistence type="inferred from homology"/>
<dbReference type="Proteomes" id="UP000199152">
    <property type="component" value="Unassembled WGS sequence"/>
</dbReference>
<dbReference type="RefSeq" id="WP_091320549.1">
    <property type="nucleotide sequence ID" value="NZ_FOSW01000001.1"/>
</dbReference>
<accession>A0A1I3Z7J3</accession>
<name>A0A1I3Z7J3_9ACTN</name>
<dbReference type="SMART" id="SM00382">
    <property type="entry name" value="AAA"/>
    <property type="match status" value="1"/>
</dbReference>
<dbReference type="GO" id="GO:0005524">
    <property type="term" value="F:ATP binding"/>
    <property type="evidence" value="ECO:0007669"/>
    <property type="project" value="UniProtKB-KW"/>
</dbReference>
<keyword evidence="8" id="KW-1185">Reference proteome</keyword>
<evidence type="ECO:0000256" key="5">
    <source>
        <dbReference type="ARBA" id="ARBA00022970"/>
    </source>
</evidence>
<evidence type="ECO:0000256" key="2">
    <source>
        <dbReference type="ARBA" id="ARBA00022448"/>
    </source>
</evidence>
<dbReference type="OrthoDB" id="9776369at2"/>
<keyword evidence="3" id="KW-0547">Nucleotide-binding</keyword>
<gene>
    <name evidence="7" type="ORF">SAMN04488085_101394</name>
</gene>
<comment type="similarity">
    <text evidence="1">Belongs to the ABC transporter superfamily.</text>
</comment>
<dbReference type="InterPro" id="IPR052156">
    <property type="entry name" value="BCAA_Transport_ATP-bd_LivF"/>
</dbReference>
<sequence length="229" mass="24129">MLELHALTGGYKDTRIVNDLSLRVEPGEIVGVLGRNGVGKTTLLKSLFGLCRVFSGEVRIDGVAVPSGRPELLARAGCTLMPDDRGVFADLTVAENLRLAARRGYRPPVDVRAVYPLLDERADQAAGTLSGGQKQQVGLARAVLAGSRLIAVDEFSQGLQPSVVDDSIAALRTVAASGVAVVLVEQGPEIPLRFCDRIVVMVKGGIVLDAPAAELRADPSRLTDLLVVG</sequence>
<protein>
    <submittedName>
        <fullName evidence="7">Amino acid/amide ABC transporter ATP-binding protein 2, HAAT family</fullName>
    </submittedName>
</protein>
<evidence type="ECO:0000259" key="6">
    <source>
        <dbReference type="PROSITE" id="PS50893"/>
    </source>
</evidence>
<dbReference type="GO" id="GO:0016887">
    <property type="term" value="F:ATP hydrolysis activity"/>
    <property type="evidence" value="ECO:0007669"/>
    <property type="project" value="InterPro"/>
</dbReference>
<dbReference type="SUPFAM" id="SSF52540">
    <property type="entry name" value="P-loop containing nucleoside triphosphate hydrolases"/>
    <property type="match status" value="1"/>
</dbReference>
<dbReference type="STRING" id="504800.SAMN04488085_101394"/>
<keyword evidence="5" id="KW-0029">Amino-acid transport</keyword>
<dbReference type="GO" id="GO:0015807">
    <property type="term" value="P:L-amino acid transport"/>
    <property type="evidence" value="ECO:0007669"/>
    <property type="project" value="TreeGrafter"/>
</dbReference>
<keyword evidence="4 7" id="KW-0067">ATP-binding</keyword>
<evidence type="ECO:0000256" key="1">
    <source>
        <dbReference type="ARBA" id="ARBA00005417"/>
    </source>
</evidence>
<dbReference type="Gene3D" id="3.40.50.300">
    <property type="entry name" value="P-loop containing nucleotide triphosphate hydrolases"/>
    <property type="match status" value="1"/>
</dbReference>
<dbReference type="AlphaFoldDB" id="A0A1I3Z7J3"/>
<dbReference type="GO" id="GO:0015658">
    <property type="term" value="F:branched-chain amino acid transmembrane transporter activity"/>
    <property type="evidence" value="ECO:0007669"/>
    <property type="project" value="TreeGrafter"/>
</dbReference>
<feature type="domain" description="ABC transporter" evidence="6">
    <location>
        <begin position="2"/>
        <end position="228"/>
    </location>
</feature>
<dbReference type="Pfam" id="PF00005">
    <property type="entry name" value="ABC_tran"/>
    <property type="match status" value="1"/>
</dbReference>
<evidence type="ECO:0000256" key="4">
    <source>
        <dbReference type="ARBA" id="ARBA00022840"/>
    </source>
</evidence>